<feature type="region of interest" description="Disordered" evidence="8">
    <location>
        <begin position="1"/>
        <end position="29"/>
    </location>
</feature>
<evidence type="ECO:0000256" key="8">
    <source>
        <dbReference type="SAM" id="MobiDB-lite"/>
    </source>
</evidence>
<dbReference type="PROSITE" id="PS01359">
    <property type="entry name" value="ZF_PHD_1"/>
    <property type="match status" value="1"/>
</dbReference>
<dbReference type="PROSITE" id="PS50016">
    <property type="entry name" value="ZF_PHD_2"/>
    <property type="match status" value="1"/>
</dbReference>
<sequence length="899" mass="103147">MDPAFKQQREKDEPILGASEGAIGDPMARTPNMCTQYFYDQFRVTRAYEAWRKHDENRHLEMERELLEQERLEAKEARKQRRIAAEKAKAKRLQKQQRQKPGNMKAKPKRRGRPPKKKPVSSDEDEEDMDDFEDDFEEEESPKRRRGRKKKKKKMKAKAKQHHLLDVRRRGASLSFVKPIAREEKPWCYASQEYMPARSSDIPEEDLIEHIAATVKKEDEKAESVEKEKVESEEEKLVAAREIETENMRREDKLATIKETQEGSVGKPQETNEAEVEPNDPNRYCVCNGSEIGFMVLCASCDKWFHTACVGLRKDMLADGSIFTCAACAPKRKELYDIPTPELLRPASWKLKPQRGEAPYVMVLAIGDLHVHQALNPAEEGVGLDGFAIECNETKPVDDYDPPSGPKCPILGTTIKDTGDGSSESEKNNSSRRRRDDSDGDDSDQDDSDGDGSQETLPDGQIAVLDSVPYGRNYILLLSTRKVPVWNSQKKQLFGGQAAPNVYQLEAMMRANKQIQPWHGAIRRNCIHPVYIQRKEEKRNQKARIRSERLDGDREISAGARDRKRRRLVGARTRDYSLQVQPVRTPVEIRQLAKDRVSEFISMLPHASFHYARNEKLAETKAERIAASKAAAKAVQQRKIEARKKKQQEDALGKKQRRKEVKEAMAMQKLLEKQALADRKGKTRKQSKKKDDDADSEKVEPKKKKKKTKQNDADVAEVVVNPTTSAAQQDQNDLQETYKQQLVKEQQMQQQQQQHQQVKTEHPQYNKYKVPQQQVQQQQQQKKFAAPKQQATASAPAGSWAKRTSNVFDPKSSDIDVGMEKFSAKEKKNERERRRRLQVSHGFTDLFKILKMPENTKMEKSTVLNTAIERLTDLQLENKGLLKENHSLRMQAKNVGIKV</sequence>
<dbReference type="InterPro" id="IPR036638">
    <property type="entry name" value="HLH_DNA-bd_sf"/>
</dbReference>
<keyword evidence="7" id="KW-0175">Coiled coil</keyword>
<keyword evidence="2" id="KW-0479">Metal-binding</keyword>
<feature type="domain" description="BHLH" evidence="10">
    <location>
        <begin position="823"/>
        <end position="874"/>
    </location>
</feature>
<dbReference type="GO" id="GO:0008270">
    <property type="term" value="F:zinc ion binding"/>
    <property type="evidence" value="ECO:0007669"/>
    <property type="project" value="UniProtKB-KW"/>
</dbReference>
<evidence type="ECO:0000256" key="2">
    <source>
        <dbReference type="ARBA" id="ARBA00022723"/>
    </source>
</evidence>
<feature type="domain" description="PHD-type" evidence="9">
    <location>
        <begin position="282"/>
        <end position="331"/>
    </location>
</feature>
<feature type="compositionally biased region" description="Basic and acidic residues" evidence="8">
    <location>
        <begin position="670"/>
        <end position="680"/>
    </location>
</feature>
<evidence type="ECO:0000313" key="11">
    <source>
        <dbReference type="EMBL" id="CAD9673472.1"/>
    </source>
</evidence>
<dbReference type="GO" id="GO:0045893">
    <property type="term" value="P:positive regulation of DNA-templated transcription"/>
    <property type="evidence" value="ECO:0007669"/>
    <property type="project" value="TreeGrafter"/>
</dbReference>
<dbReference type="InterPro" id="IPR013083">
    <property type="entry name" value="Znf_RING/FYVE/PHD"/>
</dbReference>
<feature type="compositionally biased region" description="Acidic residues" evidence="8">
    <location>
        <begin position="438"/>
        <end position="452"/>
    </location>
</feature>
<feature type="compositionally biased region" description="Basic residues" evidence="8">
    <location>
        <begin position="89"/>
        <end position="98"/>
    </location>
</feature>
<dbReference type="CDD" id="cd15489">
    <property type="entry name" value="PHD_SF"/>
    <property type="match status" value="1"/>
</dbReference>
<proteinExistence type="predicted"/>
<keyword evidence="3 6" id="KW-0863">Zinc-finger</keyword>
<feature type="region of interest" description="Disordered" evidence="8">
    <location>
        <begin position="770"/>
        <end position="814"/>
    </location>
</feature>
<dbReference type="Pfam" id="PF00010">
    <property type="entry name" value="HLH"/>
    <property type="match status" value="1"/>
</dbReference>
<dbReference type="GO" id="GO:0048188">
    <property type="term" value="C:Set1C/COMPASS complex"/>
    <property type="evidence" value="ECO:0007669"/>
    <property type="project" value="InterPro"/>
</dbReference>
<feature type="coiled-coil region" evidence="7">
    <location>
        <begin position="208"/>
        <end position="242"/>
    </location>
</feature>
<reference evidence="11" key="1">
    <citation type="submission" date="2021-01" db="EMBL/GenBank/DDBJ databases">
        <authorList>
            <person name="Corre E."/>
            <person name="Pelletier E."/>
            <person name="Niang G."/>
            <person name="Scheremetjew M."/>
            <person name="Finn R."/>
            <person name="Kale V."/>
            <person name="Holt S."/>
            <person name="Cochrane G."/>
            <person name="Meng A."/>
            <person name="Brown T."/>
            <person name="Cohen L."/>
        </authorList>
    </citation>
    <scope>NUCLEOTIDE SEQUENCE</scope>
    <source>
        <strain evidence="11">NY070348D</strain>
    </source>
</reference>
<dbReference type="SMART" id="SM00353">
    <property type="entry name" value="HLH"/>
    <property type="match status" value="1"/>
</dbReference>
<dbReference type="Gene3D" id="4.10.280.10">
    <property type="entry name" value="Helix-loop-helix DNA-binding domain"/>
    <property type="match status" value="1"/>
</dbReference>
<dbReference type="InterPro" id="IPR019787">
    <property type="entry name" value="Znf_PHD-finger"/>
</dbReference>
<dbReference type="GO" id="GO:0046983">
    <property type="term" value="F:protein dimerization activity"/>
    <property type="evidence" value="ECO:0007669"/>
    <property type="project" value="InterPro"/>
</dbReference>
<feature type="compositionally biased region" description="Basic and acidic residues" evidence="8">
    <location>
        <begin position="689"/>
        <end position="700"/>
    </location>
</feature>
<dbReference type="PANTHER" id="PTHR46174:SF1">
    <property type="entry name" value="CXXC-TYPE ZINC FINGER PROTEIN 1"/>
    <property type="match status" value="1"/>
</dbReference>
<dbReference type="InterPro" id="IPR011011">
    <property type="entry name" value="Znf_FYVE_PHD"/>
</dbReference>
<dbReference type="SUPFAM" id="SSF47459">
    <property type="entry name" value="HLH, helix-loop-helix DNA-binding domain"/>
    <property type="match status" value="1"/>
</dbReference>
<evidence type="ECO:0000259" key="10">
    <source>
        <dbReference type="PROSITE" id="PS50888"/>
    </source>
</evidence>
<feature type="coiled-coil region" evidence="7">
    <location>
        <begin position="864"/>
        <end position="891"/>
    </location>
</feature>
<evidence type="ECO:0008006" key="12">
    <source>
        <dbReference type="Google" id="ProtNLM"/>
    </source>
</evidence>
<evidence type="ECO:0000256" key="3">
    <source>
        <dbReference type="ARBA" id="ARBA00022771"/>
    </source>
</evidence>
<dbReference type="InterPro" id="IPR019786">
    <property type="entry name" value="Zinc_finger_PHD-type_CS"/>
</dbReference>
<dbReference type="SUPFAM" id="SSF57903">
    <property type="entry name" value="FYVE/PHD zinc finger"/>
    <property type="match status" value="1"/>
</dbReference>
<feature type="compositionally biased region" description="Basic residues" evidence="8">
    <location>
        <begin position="106"/>
        <end position="119"/>
    </location>
</feature>
<evidence type="ECO:0000256" key="5">
    <source>
        <dbReference type="ARBA" id="ARBA00023242"/>
    </source>
</evidence>
<dbReference type="Gene3D" id="3.30.40.10">
    <property type="entry name" value="Zinc/RING finger domain, C3HC4 (zinc finger)"/>
    <property type="match status" value="1"/>
</dbReference>
<dbReference type="InterPro" id="IPR011598">
    <property type="entry name" value="bHLH_dom"/>
</dbReference>
<dbReference type="SMART" id="SM00249">
    <property type="entry name" value="PHD"/>
    <property type="match status" value="1"/>
</dbReference>
<feature type="compositionally biased region" description="Basic and acidic residues" evidence="8">
    <location>
        <begin position="75"/>
        <end position="88"/>
    </location>
</feature>
<dbReference type="AlphaFoldDB" id="A0A7S2RK72"/>
<evidence type="ECO:0000259" key="9">
    <source>
        <dbReference type="PROSITE" id="PS50016"/>
    </source>
</evidence>
<dbReference type="PROSITE" id="PS50888">
    <property type="entry name" value="BHLH"/>
    <property type="match status" value="1"/>
</dbReference>
<evidence type="ECO:0000256" key="7">
    <source>
        <dbReference type="SAM" id="Coils"/>
    </source>
</evidence>
<feature type="compositionally biased region" description="Acidic residues" evidence="8">
    <location>
        <begin position="122"/>
        <end position="140"/>
    </location>
</feature>
<feature type="compositionally biased region" description="Basic and acidic residues" evidence="8">
    <location>
        <begin position="424"/>
        <end position="437"/>
    </location>
</feature>
<accession>A0A7S2RK72</accession>
<dbReference type="InterPro" id="IPR037869">
    <property type="entry name" value="Spp1/CFP1"/>
</dbReference>
<protein>
    <recommendedName>
        <fullName evidence="12">PHD-type domain-containing protein</fullName>
    </recommendedName>
</protein>
<feature type="region of interest" description="Disordered" evidence="8">
    <location>
        <begin position="394"/>
        <end position="462"/>
    </location>
</feature>
<feature type="region of interest" description="Disordered" evidence="8">
    <location>
        <begin position="258"/>
        <end position="278"/>
    </location>
</feature>
<feature type="compositionally biased region" description="Low complexity" evidence="8">
    <location>
        <begin position="770"/>
        <end position="790"/>
    </location>
</feature>
<keyword evidence="5" id="KW-0539">Nucleus</keyword>
<feature type="region of interest" description="Disordered" evidence="8">
    <location>
        <begin position="641"/>
        <end position="716"/>
    </location>
</feature>
<name>A0A7S2RK72_9STRA</name>
<gene>
    <name evidence="11" type="ORF">QSP1433_LOCUS4325</name>
</gene>
<evidence type="ECO:0000256" key="6">
    <source>
        <dbReference type="PROSITE-ProRule" id="PRU00146"/>
    </source>
</evidence>
<dbReference type="InterPro" id="IPR001965">
    <property type="entry name" value="Znf_PHD"/>
</dbReference>
<dbReference type="Pfam" id="PF00628">
    <property type="entry name" value="PHD"/>
    <property type="match status" value="1"/>
</dbReference>
<dbReference type="EMBL" id="HBHK01007077">
    <property type="protein sequence ID" value="CAD9673472.1"/>
    <property type="molecule type" value="Transcribed_RNA"/>
</dbReference>
<organism evidence="11">
    <name type="scientific">Mucochytrium quahogii</name>
    <dbReference type="NCBI Taxonomy" id="96639"/>
    <lineage>
        <taxon>Eukaryota</taxon>
        <taxon>Sar</taxon>
        <taxon>Stramenopiles</taxon>
        <taxon>Bigyra</taxon>
        <taxon>Labyrinthulomycetes</taxon>
        <taxon>Thraustochytrida</taxon>
        <taxon>Thraustochytriidae</taxon>
        <taxon>Mucochytrium</taxon>
    </lineage>
</organism>
<feature type="region of interest" description="Disordered" evidence="8">
    <location>
        <begin position="75"/>
        <end position="167"/>
    </location>
</feature>
<feature type="compositionally biased region" description="Basic residues" evidence="8">
    <location>
        <begin position="143"/>
        <end position="162"/>
    </location>
</feature>
<comment type="subcellular location">
    <subcellularLocation>
        <location evidence="1">Nucleus</location>
    </subcellularLocation>
</comment>
<keyword evidence="4" id="KW-0862">Zinc</keyword>
<evidence type="ECO:0000256" key="4">
    <source>
        <dbReference type="ARBA" id="ARBA00022833"/>
    </source>
</evidence>
<dbReference type="PANTHER" id="PTHR46174">
    <property type="entry name" value="CXXC-TYPE ZINC FINGER PROTEIN 1"/>
    <property type="match status" value="1"/>
</dbReference>
<evidence type="ECO:0000256" key="1">
    <source>
        <dbReference type="ARBA" id="ARBA00004123"/>
    </source>
</evidence>